<dbReference type="AlphaFoldDB" id="A0A382YCU8"/>
<proteinExistence type="predicted"/>
<feature type="non-terminal residue" evidence="1">
    <location>
        <position position="172"/>
    </location>
</feature>
<name>A0A382YCU8_9ZZZZ</name>
<evidence type="ECO:0000313" key="1">
    <source>
        <dbReference type="EMBL" id="SVD80711.1"/>
    </source>
</evidence>
<dbReference type="EMBL" id="UINC01174533">
    <property type="protein sequence ID" value="SVD80711.1"/>
    <property type="molecule type" value="Genomic_DNA"/>
</dbReference>
<organism evidence="1">
    <name type="scientific">marine metagenome</name>
    <dbReference type="NCBI Taxonomy" id="408172"/>
    <lineage>
        <taxon>unclassified sequences</taxon>
        <taxon>metagenomes</taxon>
        <taxon>ecological metagenomes</taxon>
    </lineage>
</organism>
<gene>
    <name evidence="1" type="ORF">METZ01_LOCUS433565</name>
</gene>
<sequence length="172" mass="19197">MMNIPDFPLKRCSEAEALDSWDTLVSLDTTPLIKNLPWTSRSDIDPKYVEDFLITRSMLGSSASDFFHWQARIACNSLTAPSPIRAWFDPKLRKNIEGSIYYKDSHKSALTMRGYVPSQFRPSAAKALIDKLGSAIIYDPCGGWGDRLAGAMASSCAEEYFCRDVNPLVFTG</sequence>
<protein>
    <submittedName>
        <fullName evidence="1">Uncharacterized protein</fullName>
    </submittedName>
</protein>
<reference evidence="1" key="1">
    <citation type="submission" date="2018-05" db="EMBL/GenBank/DDBJ databases">
        <authorList>
            <person name="Lanie J.A."/>
            <person name="Ng W.-L."/>
            <person name="Kazmierczak K.M."/>
            <person name="Andrzejewski T.M."/>
            <person name="Davidsen T.M."/>
            <person name="Wayne K.J."/>
            <person name="Tettelin H."/>
            <person name="Glass J.I."/>
            <person name="Rusch D."/>
            <person name="Podicherti R."/>
            <person name="Tsui H.-C.T."/>
            <person name="Winkler M.E."/>
        </authorList>
    </citation>
    <scope>NUCLEOTIDE SEQUENCE</scope>
</reference>
<accession>A0A382YCU8</accession>